<feature type="region of interest" description="Disordered" evidence="1">
    <location>
        <begin position="789"/>
        <end position="844"/>
    </location>
</feature>
<evidence type="ECO:0000256" key="1">
    <source>
        <dbReference type="SAM" id="MobiDB-lite"/>
    </source>
</evidence>
<feature type="region of interest" description="Disordered" evidence="1">
    <location>
        <begin position="441"/>
        <end position="506"/>
    </location>
</feature>
<feature type="region of interest" description="Disordered" evidence="1">
    <location>
        <begin position="1005"/>
        <end position="1065"/>
    </location>
</feature>
<feature type="compositionally biased region" description="Basic residues" evidence="1">
    <location>
        <begin position="608"/>
        <end position="618"/>
    </location>
</feature>
<dbReference type="AlphaFoldDB" id="A0AAN8F0D8"/>
<proteinExistence type="predicted"/>
<feature type="compositionally biased region" description="Polar residues" evidence="1">
    <location>
        <begin position="1037"/>
        <end position="1057"/>
    </location>
</feature>
<dbReference type="EMBL" id="JAKLMC020000008">
    <property type="protein sequence ID" value="KAK5954493.1"/>
    <property type="molecule type" value="Genomic_DNA"/>
</dbReference>
<feature type="compositionally biased region" description="Low complexity" evidence="1">
    <location>
        <begin position="158"/>
        <end position="172"/>
    </location>
</feature>
<reference evidence="2 3" key="1">
    <citation type="submission" date="2022-12" db="EMBL/GenBank/DDBJ databases">
        <title>Genomic features and morphological characterization of a novel Knufia sp. strain isolated from spacecraft assembly facility.</title>
        <authorList>
            <person name="Teixeira M."/>
            <person name="Chander A.M."/>
            <person name="Stajich J.E."/>
            <person name="Venkateswaran K."/>
        </authorList>
    </citation>
    <scope>NUCLEOTIDE SEQUENCE [LARGE SCALE GENOMIC DNA]</scope>
    <source>
        <strain evidence="2 3">FJI-L2-BK-P2</strain>
    </source>
</reference>
<feature type="compositionally biased region" description="Basic and acidic residues" evidence="1">
    <location>
        <begin position="792"/>
        <end position="803"/>
    </location>
</feature>
<keyword evidence="3" id="KW-1185">Reference proteome</keyword>
<feature type="region of interest" description="Disordered" evidence="1">
    <location>
        <begin position="909"/>
        <end position="931"/>
    </location>
</feature>
<feature type="region of interest" description="Disordered" evidence="1">
    <location>
        <begin position="143"/>
        <end position="268"/>
    </location>
</feature>
<comment type="caution">
    <text evidence="2">The sequence shown here is derived from an EMBL/GenBank/DDBJ whole genome shotgun (WGS) entry which is preliminary data.</text>
</comment>
<feature type="region of interest" description="Disordered" evidence="1">
    <location>
        <begin position="594"/>
        <end position="679"/>
    </location>
</feature>
<name>A0AAN8F0D8_9EURO</name>
<feature type="compositionally biased region" description="Low complexity" evidence="1">
    <location>
        <begin position="633"/>
        <end position="646"/>
    </location>
</feature>
<feature type="compositionally biased region" description="Polar residues" evidence="1">
    <location>
        <begin position="465"/>
        <end position="475"/>
    </location>
</feature>
<feature type="compositionally biased region" description="Low complexity" evidence="1">
    <location>
        <begin position="483"/>
        <end position="496"/>
    </location>
</feature>
<organism evidence="2 3">
    <name type="scientific">Knufia fluminis</name>
    <dbReference type="NCBI Taxonomy" id="191047"/>
    <lineage>
        <taxon>Eukaryota</taxon>
        <taxon>Fungi</taxon>
        <taxon>Dikarya</taxon>
        <taxon>Ascomycota</taxon>
        <taxon>Pezizomycotina</taxon>
        <taxon>Eurotiomycetes</taxon>
        <taxon>Chaetothyriomycetidae</taxon>
        <taxon>Chaetothyriales</taxon>
        <taxon>Trichomeriaceae</taxon>
        <taxon>Knufia</taxon>
    </lineage>
</organism>
<feature type="compositionally biased region" description="Pro residues" evidence="1">
    <location>
        <begin position="445"/>
        <end position="458"/>
    </location>
</feature>
<accession>A0AAN8F0D8</accession>
<feature type="compositionally biased region" description="Low complexity" evidence="1">
    <location>
        <begin position="196"/>
        <end position="206"/>
    </location>
</feature>
<gene>
    <name evidence="2" type="ORF">OHC33_004215</name>
</gene>
<feature type="compositionally biased region" description="Basic and acidic residues" evidence="1">
    <location>
        <begin position="729"/>
        <end position="743"/>
    </location>
</feature>
<feature type="compositionally biased region" description="Basic residues" evidence="1">
    <location>
        <begin position="107"/>
        <end position="117"/>
    </location>
</feature>
<feature type="compositionally biased region" description="Polar residues" evidence="1">
    <location>
        <begin position="805"/>
        <end position="836"/>
    </location>
</feature>
<evidence type="ECO:0000313" key="3">
    <source>
        <dbReference type="Proteomes" id="UP001316803"/>
    </source>
</evidence>
<protein>
    <submittedName>
        <fullName evidence="2">Uncharacterized protein</fullName>
    </submittedName>
</protein>
<sequence>MTSSHISQGSRKPKHHSFLNVLDNIATSSPDFTFAPALAPVPFQQPRQDDAVKQLSESFRAFTSNEYEHKQLPELPVPSYDNGNIDALPQIHSKAGRKPRLTQATSKTKRSSPRVTKRCTPSPSHLPKASFGQAFSASTFADMPQLQGPDEDSSLKQSNPANSTARNRNSRASARKSRPASSYSTSTASKVVVRTRPGSSESASRSSRPRKRSITFDEQRACPQRVHESPKPRPSADSHTPRRGFRLIPNFKDLRTKPEKKRRVEETVPLPRAEDDQTMPMMSLKEALRGVAPLSPLHDPKQDQEFAQECSKLLSLRREASKYSFMDPEPAKQLPDTPQEASRLSLETLARPSMHAHRISETMSISTSILDWSWPQPDTYKALESNTTQKLPPARRESTTIPCHGDHHADLEASPPFASLAESPHLDFFPKLWTAPIFEKRVNRSPPPSAPPKCPLPRLPLTEAKGNSCQPMTTSRIHHYPLAGSSPQSGSQSSAQIQKPGPASSRLSRLAASKGLALDSSVALHTDTLLCDMEVHQPSMPLSPLRLRFNKSNRNSKVNELKKRHLSMLVRDGVNIHADGPEGTDAVDFARRGSAPDAMQTSTANTLHTRRPASRMRRASIDKYKPLPLTPGSKASSRKSSTSSTSLRQRKPSYVWSPLETHPQAKRSRRQSLNSSATTSKALQTLAQSNVMTLVDSDPRAAHGFRAGETSPASSIKKKHRASRSYKPARFDHSDDSSSDRSRPSSSSQQSIMTDPRSDGTAITVPSSARSASFAAEVPLNASFDSGYGSSYDDRHSDSDGHECSPSSIRPGTASSHQLDAYKQTTSASHNAQSNESDNEQRVERLRDEADRIRRVYNAMLRARQDGLAQEYMDNKRYAELLDDDRETGLPLPEIRTSKVLAKIEADLASTPPKADSDSERTITPSPTQNLTTISAFSTSDETDVDGSVVSSPAIIAADMPAPLRLSRSSLTVVRSSSTTSTTIESSAQLPIRAGSTLLSANRYSPQAAISRSTPSPPLKRSSILSQYNPYPPAQPSPTTTRKVSPTSIHAPPTTTFPSPPRNILGRLPQKQVAIGPNMPTDDIDQDIAFDFDIDNGVPPFLTNTRQMDRAIEEFQASTSRNDNDSKGIVDAGSEALQSHHRNGGVVDLRRIATEVRDREYLGRTSSGTSQMEETASEYEGRTGRRPPM</sequence>
<evidence type="ECO:0000313" key="2">
    <source>
        <dbReference type="EMBL" id="KAK5954493.1"/>
    </source>
</evidence>
<feature type="region of interest" description="Disordered" evidence="1">
    <location>
        <begin position="1159"/>
        <end position="1189"/>
    </location>
</feature>
<feature type="compositionally biased region" description="Polar residues" evidence="1">
    <location>
        <begin position="1005"/>
        <end position="1014"/>
    </location>
</feature>
<feature type="region of interest" description="Disordered" evidence="1">
    <location>
        <begin position="702"/>
        <end position="764"/>
    </location>
</feature>
<feature type="compositionally biased region" description="Polar residues" evidence="1">
    <location>
        <begin position="1164"/>
        <end position="1174"/>
    </location>
</feature>
<feature type="compositionally biased region" description="Basic and acidic residues" evidence="1">
    <location>
        <begin position="214"/>
        <end position="240"/>
    </location>
</feature>
<feature type="compositionally biased region" description="Polar residues" evidence="1">
    <location>
        <begin position="922"/>
        <end position="931"/>
    </location>
</feature>
<feature type="compositionally biased region" description="Basic and acidic residues" evidence="1">
    <location>
        <begin position="252"/>
        <end position="266"/>
    </location>
</feature>
<dbReference type="Proteomes" id="UP001316803">
    <property type="component" value="Unassembled WGS sequence"/>
</dbReference>
<feature type="region of interest" description="Disordered" evidence="1">
    <location>
        <begin position="83"/>
        <end position="130"/>
    </location>
</feature>